<accession>A0A5E7CEU7</accession>
<dbReference type="InterPro" id="IPR013783">
    <property type="entry name" value="Ig-like_fold"/>
</dbReference>
<evidence type="ECO:0008006" key="3">
    <source>
        <dbReference type="Google" id="ProtNLM"/>
    </source>
</evidence>
<gene>
    <name evidence="1" type="ORF">PS710_02138</name>
</gene>
<organism evidence="1 2">
    <name type="scientific">Pseudomonas fluorescens</name>
    <dbReference type="NCBI Taxonomy" id="294"/>
    <lineage>
        <taxon>Bacteria</taxon>
        <taxon>Pseudomonadati</taxon>
        <taxon>Pseudomonadota</taxon>
        <taxon>Gammaproteobacteria</taxon>
        <taxon>Pseudomonadales</taxon>
        <taxon>Pseudomonadaceae</taxon>
        <taxon>Pseudomonas</taxon>
    </lineage>
</organism>
<sequence length="288" mass="30741">MKSPELIKPAPPVITIPQPNADTGTVPLIAGSGVPGCIVTVAQVTDVETILNKAPVGADGGWSLKPLFELAEGSVQISAWQNDGVDDSEKVHGYFRVVKVQPPPPHVQKPVADYIAGPATLLQGVGVPNAFVQVWNLEQTQLLGEGDVDGAGRWVFSVKENLSEGLYEIRARQTYLQQTSEWTAPLAFNVVRQLPVNAPIIVTPGEGAKVESRPMFSGEGQEPGYSISVVDLATNNLIAFGLVHENGQWSLQSSVALPAGPNKISALQRFKSDTSDWALVRSFEVGTT</sequence>
<proteinExistence type="predicted"/>
<dbReference type="RefSeq" id="WP_150764467.1">
    <property type="nucleotide sequence ID" value="NZ_CABVHW010000005.1"/>
</dbReference>
<dbReference type="EMBL" id="CABVHW010000005">
    <property type="protein sequence ID" value="VVN94273.1"/>
    <property type="molecule type" value="Genomic_DNA"/>
</dbReference>
<dbReference type="AlphaFoldDB" id="A0A5E7CEU7"/>
<evidence type="ECO:0000313" key="1">
    <source>
        <dbReference type="EMBL" id="VVN94273.1"/>
    </source>
</evidence>
<dbReference type="Gene3D" id="2.60.40.10">
    <property type="entry name" value="Immunoglobulins"/>
    <property type="match status" value="1"/>
</dbReference>
<evidence type="ECO:0000313" key="2">
    <source>
        <dbReference type="Proteomes" id="UP000381093"/>
    </source>
</evidence>
<dbReference type="Proteomes" id="UP000381093">
    <property type="component" value="Unassembled WGS sequence"/>
</dbReference>
<name>A0A5E7CEU7_PSEFL</name>
<reference evidence="1 2" key="1">
    <citation type="submission" date="2019-09" db="EMBL/GenBank/DDBJ databases">
        <authorList>
            <person name="Chandra G."/>
            <person name="Truman W A."/>
        </authorList>
    </citation>
    <scope>NUCLEOTIDE SEQUENCE [LARGE SCALE GENOMIC DNA]</scope>
    <source>
        <strain evidence="1">PS710</strain>
    </source>
</reference>
<protein>
    <recommendedName>
        <fullName evidence="3">Bacterial Ig-like domain-containing protein</fullName>
    </recommendedName>
</protein>